<reference evidence="9" key="2">
    <citation type="submission" date="2023-07" db="EMBL/GenBank/DDBJ databases">
        <title>Draft genomic sequences of Priestia flexa CCM isolated from the soil of an abandoned mine contaminated by free cyanide in the high Andean zone of Tacna, Peru.</title>
        <authorList>
            <person name="Caceda Quiroz C.J."/>
            <person name="Maraza Chooque G.J."/>
            <person name="Fora Quispe G.L."/>
            <person name="Carpio Mamani M."/>
        </authorList>
    </citation>
    <scope>NUCLEOTIDE SEQUENCE [LARGE SCALE GENOMIC DNA]</scope>
    <source>
        <strain evidence="9">CCM</strain>
    </source>
</reference>
<feature type="transmembrane region" description="Helical" evidence="5">
    <location>
        <begin position="6"/>
        <end position="23"/>
    </location>
</feature>
<dbReference type="RefSeq" id="WP_119542747.1">
    <property type="nucleotide sequence ID" value="NZ_CM125968.1"/>
</dbReference>
<dbReference type="EMBL" id="JAEMWV010000003">
    <property type="protein sequence ID" value="MBN8251223.1"/>
    <property type="molecule type" value="Genomic_DNA"/>
</dbReference>
<evidence type="ECO:0000256" key="4">
    <source>
        <dbReference type="ARBA" id="ARBA00023136"/>
    </source>
</evidence>
<organism evidence="6 8">
    <name type="scientific">Priestia flexa</name>
    <dbReference type="NCBI Taxonomy" id="86664"/>
    <lineage>
        <taxon>Bacteria</taxon>
        <taxon>Bacillati</taxon>
        <taxon>Bacillota</taxon>
        <taxon>Bacilli</taxon>
        <taxon>Bacillales</taxon>
        <taxon>Bacillaceae</taxon>
        <taxon>Priestia</taxon>
    </lineage>
</organism>
<dbReference type="GeneID" id="93682453"/>
<protein>
    <submittedName>
        <fullName evidence="6">DoxX family protein</fullName>
    </submittedName>
</protein>
<reference evidence="7" key="3">
    <citation type="submission" date="2024-05" db="EMBL/GenBank/DDBJ databases">
        <title>Draft genomic sequences of Priestia flexa CCM isolated from the soil of an abandoned mine contaminated by free cyanide in the high Andean zone of Tacna, Peru.</title>
        <authorList>
            <person name="Caceda Quiroz C.J."/>
            <person name="Maraza Chooque G.J."/>
            <person name="Fora Quispe G.L."/>
            <person name="Carpio Mamani M."/>
        </authorList>
    </citation>
    <scope>NUCLEOTIDE SEQUENCE</scope>
    <source>
        <strain evidence="7">CCM</strain>
    </source>
</reference>
<dbReference type="EMBL" id="JAWUZT010000082">
    <property type="protein sequence ID" value="MDW8518174.1"/>
    <property type="molecule type" value="Genomic_DNA"/>
</dbReference>
<evidence type="ECO:0000313" key="6">
    <source>
        <dbReference type="EMBL" id="MBN8251223.1"/>
    </source>
</evidence>
<comment type="subcellular location">
    <subcellularLocation>
        <location evidence="1">Membrane</location>
        <topology evidence="1">Multi-pass membrane protein</topology>
    </subcellularLocation>
</comment>
<reference evidence="6" key="1">
    <citation type="submission" date="2020-12" db="EMBL/GenBank/DDBJ databases">
        <title>PHA producing bacteria isolated from mangrove.</title>
        <authorList>
            <person name="Zheng W."/>
            <person name="Yu S."/>
            <person name="Huang Y."/>
        </authorList>
    </citation>
    <scope>NUCLEOTIDE SEQUENCE</scope>
    <source>
        <strain evidence="6">GN22-4</strain>
    </source>
</reference>
<keyword evidence="2 5" id="KW-0812">Transmembrane</keyword>
<dbReference type="GO" id="GO:0016020">
    <property type="term" value="C:membrane"/>
    <property type="evidence" value="ECO:0007669"/>
    <property type="project" value="UniProtKB-SubCell"/>
</dbReference>
<keyword evidence="4 5" id="KW-0472">Membrane</keyword>
<evidence type="ECO:0000256" key="3">
    <source>
        <dbReference type="ARBA" id="ARBA00022989"/>
    </source>
</evidence>
<feature type="transmembrane region" description="Helical" evidence="5">
    <location>
        <begin position="94"/>
        <end position="112"/>
    </location>
</feature>
<name>A0A8I1SMT1_9BACI</name>
<feature type="transmembrane region" description="Helical" evidence="5">
    <location>
        <begin position="66"/>
        <end position="82"/>
    </location>
</feature>
<evidence type="ECO:0000256" key="2">
    <source>
        <dbReference type="ARBA" id="ARBA00022692"/>
    </source>
</evidence>
<evidence type="ECO:0000256" key="1">
    <source>
        <dbReference type="ARBA" id="ARBA00004141"/>
    </source>
</evidence>
<sequence length="118" mass="13128">MLSTVLQFILGVGFLFFGFMKFYSQDMVSEFERYGFSSGFRKFTGFVEVVGAIVIVWGVWYESLSAIGAFVLGVTMLGAIYTHLVRAKDSFSKVVVPIILLALAVVVFVLNFDSIPFL</sequence>
<evidence type="ECO:0000256" key="5">
    <source>
        <dbReference type="SAM" id="Phobius"/>
    </source>
</evidence>
<dbReference type="InterPro" id="IPR032808">
    <property type="entry name" value="DoxX"/>
</dbReference>
<evidence type="ECO:0000313" key="7">
    <source>
        <dbReference type="EMBL" id="MDW8518174.1"/>
    </source>
</evidence>
<dbReference type="Proteomes" id="UP000664578">
    <property type="component" value="Unassembled WGS sequence"/>
</dbReference>
<dbReference type="Proteomes" id="UP001284771">
    <property type="component" value="Unassembled WGS sequence"/>
</dbReference>
<accession>A0A8I1SMT1</accession>
<dbReference type="AlphaFoldDB" id="A0A8I1SMT1"/>
<proteinExistence type="predicted"/>
<gene>
    <name evidence="6" type="ORF">JF537_06495</name>
    <name evidence="7" type="ORF">RIB56_18860</name>
</gene>
<keyword evidence="3 5" id="KW-1133">Transmembrane helix</keyword>
<keyword evidence="9" id="KW-1185">Reference proteome</keyword>
<feature type="transmembrane region" description="Helical" evidence="5">
    <location>
        <begin position="43"/>
        <end position="60"/>
    </location>
</feature>
<comment type="caution">
    <text evidence="6">The sequence shown here is derived from an EMBL/GenBank/DDBJ whole genome shotgun (WGS) entry which is preliminary data.</text>
</comment>
<dbReference type="Pfam" id="PF13564">
    <property type="entry name" value="DoxX_2"/>
    <property type="match status" value="1"/>
</dbReference>
<evidence type="ECO:0000313" key="9">
    <source>
        <dbReference type="Proteomes" id="UP001284771"/>
    </source>
</evidence>
<evidence type="ECO:0000313" key="8">
    <source>
        <dbReference type="Proteomes" id="UP000664578"/>
    </source>
</evidence>